<dbReference type="EC" id="2.5.1.3" evidence="10"/>
<evidence type="ECO:0000256" key="5">
    <source>
        <dbReference type="ARBA" id="ARBA00022842"/>
    </source>
</evidence>
<dbReference type="OrthoDB" id="9810880at2"/>
<feature type="domain" description="Thiamine phosphate synthase/TenI" evidence="13">
    <location>
        <begin position="14"/>
        <end position="194"/>
    </location>
</feature>
<evidence type="ECO:0000256" key="12">
    <source>
        <dbReference type="RuleBase" id="RU004253"/>
    </source>
</evidence>
<evidence type="ECO:0000256" key="6">
    <source>
        <dbReference type="ARBA" id="ARBA00022977"/>
    </source>
</evidence>
<evidence type="ECO:0000256" key="9">
    <source>
        <dbReference type="ARBA" id="ARBA00047883"/>
    </source>
</evidence>
<evidence type="ECO:0000256" key="4">
    <source>
        <dbReference type="ARBA" id="ARBA00022723"/>
    </source>
</evidence>
<keyword evidence="3 10" id="KW-0808">Transferase</keyword>
<comment type="function">
    <text evidence="1 10">Condenses 4-methyl-5-(beta-hydroxyethyl)thiazole monophosphate (THZ-P) and 2-methyl-4-amino-5-hydroxymethyl pyrimidine pyrophosphate (HMP-PP) to form thiamine monophosphate (TMP).</text>
</comment>
<dbReference type="STRING" id="1121001.SAMN02745857_03041"/>
<dbReference type="SUPFAM" id="SSF51391">
    <property type="entry name" value="Thiamin phosphate synthase"/>
    <property type="match status" value="1"/>
</dbReference>
<feature type="binding site" evidence="10">
    <location>
        <position position="143"/>
    </location>
    <ligand>
        <name>4-amino-2-methyl-5-(diphosphooxymethyl)pyrimidine</name>
        <dbReference type="ChEBI" id="CHEBI:57841"/>
    </ligand>
</feature>
<dbReference type="RefSeq" id="WP_084091719.1">
    <property type="nucleotide sequence ID" value="NZ_FWXD01000019.1"/>
</dbReference>
<dbReference type="PANTHER" id="PTHR20857:SF15">
    <property type="entry name" value="THIAMINE-PHOSPHATE SYNTHASE"/>
    <property type="match status" value="1"/>
</dbReference>
<evidence type="ECO:0000259" key="13">
    <source>
        <dbReference type="Pfam" id="PF02581"/>
    </source>
</evidence>
<proteinExistence type="inferred from homology"/>
<comment type="catalytic activity">
    <reaction evidence="9 10 11">
        <text>2-[(2R,5Z)-2-carboxy-4-methylthiazol-5(2H)-ylidene]ethyl phosphate + 4-amino-2-methyl-5-(diphosphooxymethyl)pyrimidine + 2 H(+) = thiamine phosphate + CO2 + diphosphate</text>
        <dbReference type="Rhea" id="RHEA:47844"/>
        <dbReference type="ChEBI" id="CHEBI:15378"/>
        <dbReference type="ChEBI" id="CHEBI:16526"/>
        <dbReference type="ChEBI" id="CHEBI:33019"/>
        <dbReference type="ChEBI" id="CHEBI:37575"/>
        <dbReference type="ChEBI" id="CHEBI:57841"/>
        <dbReference type="ChEBI" id="CHEBI:62899"/>
        <dbReference type="EC" id="2.5.1.3"/>
    </reaction>
</comment>
<comment type="cofactor">
    <cofactor evidence="10">
        <name>Mg(2+)</name>
        <dbReference type="ChEBI" id="CHEBI:18420"/>
    </cofactor>
    <text evidence="10">Binds 1 Mg(2+) ion per subunit.</text>
</comment>
<evidence type="ECO:0000313" key="15">
    <source>
        <dbReference type="Proteomes" id="UP000192761"/>
    </source>
</evidence>
<name>A0A1W1XVR2_9NEIS</name>
<keyword evidence="4 10" id="KW-0479">Metal-binding</keyword>
<feature type="binding site" evidence="10">
    <location>
        <position position="76"/>
    </location>
    <ligand>
        <name>4-amino-2-methyl-5-(diphosphooxymethyl)pyrimidine</name>
        <dbReference type="ChEBI" id="CHEBI:57841"/>
    </ligand>
</feature>
<evidence type="ECO:0000313" key="14">
    <source>
        <dbReference type="EMBL" id="SMC27942.1"/>
    </source>
</evidence>
<evidence type="ECO:0000256" key="3">
    <source>
        <dbReference type="ARBA" id="ARBA00022679"/>
    </source>
</evidence>
<dbReference type="Proteomes" id="UP000192761">
    <property type="component" value="Unassembled WGS sequence"/>
</dbReference>
<evidence type="ECO:0000256" key="11">
    <source>
        <dbReference type="RuleBase" id="RU003826"/>
    </source>
</evidence>
<dbReference type="HAMAP" id="MF_00097">
    <property type="entry name" value="TMP_synthase"/>
    <property type="match status" value="1"/>
</dbReference>
<gene>
    <name evidence="10" type="primary">thiE</name>
    <name evidence="14" type="ORF">SAMN02745857_03041</name>
</gene>
<dbReference type="GO" id="GO:0009228">
    <property type="term" value="P:thiamine biosynthetic process"/>
    <property type="evidence" value="ECO:0007669"/>
    <property type="project" value="UniProtKB-KW"/>
</dbReference>
<evidence type="ECO:0000256" key="2">
    <source>
        <dbReference type="ARBA" id="ARBA00005165"/>
    </source>
</evidence>
<comment type="pathway">
    <text evidence="2 10 12">Cofactor biosynthesis; thiamine diphosphate biosynthesis; thiamine phosphate from 4-amino-2-methyl-5-diphosphomethylpyrimidine and 4-methyl-5-(2-phosphoethyl)-thiazole: step 1/1.</text>
</comment>
<feature type="binding site" evidence="10">
    <location>
        <position position="96"/>
    </location>
    <ligand>
        <name>Mg(2+)</name>
        <dbReference type="ChEBI" id="CHEBI:18420"/>
    </ligand>
</feature>
<dbReference type="Pfam" id="PF02581">
    <property type="entry name" value="TMP-TENI"/>
    <property type="match status" value="1"/>
</dbReference>
<dbReference type="NCBIfam" id="TIGR00693">
    <property type="entry name" value="thiE"/>
    <property type="match status" value="1"/>
</dbReference>
<protein>
    <recommendedName>
        <fullName evidence="10">Thiamine-phosphate synthase</fullName>
        <shortName evidence="10">TP synthase</shortName>
        <shortName evidence="10">TPS</shortName>
        <ecNumber evidence="10">2.5.1.3</ecNumber>
    </recommendedName>
    <alternativeName>
        <fullName evidence="10">Thiamine-phosphate pyrophosphorylase</fullName>
        <shortName evidence="10">TMP pyrophosphorylase</shortName>
        <shortName evidence="10">TMP-PPase</shortName>
    </alternativeName>
</protein>
<dbReference type="GO" id="GO:0009229">
    <property type="term" value="P:thiamine diphosphate biosynthetic process"/>
    <property type="evidence" value="ECO:0007669"/>
    <property type="project" value="UniProtKB-UniRule"/>
</dbReference>
<evidence type="ECO:0000256" key="10">
    <source>
        <dbReference type="HAMAP-Rule" id="MF_00097"/>
    </source>
</evidence>
<dbReference type="EMBL" id="FWXD01000019">
    <property type="protein sequence ID" value="SMC27942.1"/>
    <property type="molecule type" value="Genomic_DNA"/>
</dbReference>
<comment type="similarity">
    <text evidence="10 11">Belongs to the thiamine-phosphate synthase family.</text>
</comment>
<dbReference type="Gene3D" id="3.20.20.70">
    <property type="entry name" value="Aldolase class I"/>
    <property type="match status" value="1"/>
</dbReference>
<dbReference type="GO" id="GO:0004789">
    <property type="term" value="F:thiamine-phosphate diphosphorylase activity"/>
    <property type="evidence" value="ECO:0007669"/>
    <property type="project" value="UniProtKB-UniRule"/>
</dbReference>
<dbReference type="CDD" id="cd00564">
    <property type="entry name" value="TMP_TenI"/>
    <property type="match status" value="1"/>
</dbReference>
<dbReference type="UniPathway" id="UPA00060">
    <property type="reaction ID" value="UER00141"/>
</dbReference>
<dbReference type="InterPro" id="IPR036206">
    <property type="entry name" value="ThiamineP_synth_sf"/>
</dbReference>
<feature type="binding site" evidence="10">
    <location>
        <position position="171"/>
    </location>
    <ligand>
        <name>2-[(2R,5Z)-2-carboxy-4-methylthiazol-5(2H)-ylidene]ethyl phosphate</name>
        <dbReference type="ChEBI" id="CHEBI:62899"/>
    </ligand>
</feature>
<evidence type="ECO:0000256" key="1">
    <source>
        <dbReference type="ARBA" id="ARBA00003814"/>
    </source>
</evidence>
<dbReference type="InterPro" id="IPR013785">
    <property type="entry name" value="Aldolase_TIM"/>
</dbReference>
<comment type="catalytic activity">
    <reaction evidence="8 10 11">
        <text>2-(2-carboxy-4-methylthiazol-5-yl)ethyl phosphate + 4-amino-2-methyl-5-(diphosphooxymethyl)pyrimidine + 2 H(+) = thiamine phosphate + CO2 + diphosphate</text>
        <dbReference type="Rhea" id="RHEA:47848"/>
        <dbReference type="ChEBI" id="CHEBI:15378"/>
        <dbReference type="ChEBI" id="CHEBI:16526"/>
        <dbReference type="ChEBI" id="CHEBI:33019"/>
        <dbReference type="ChEBI" id="CHEBI:37575"/>
        <dbReference type="ChEBI" id="CHEBI:57841"/>
        <dbReference type="ChEBI" id="CHEBI:62890"/>
        <dbReference type="EC" id="2.5.1.3"/>
    </reaction>
</comment>
<keyword evidence="5 10" id="KW-0460">Magnesium</keyword>
<dbReference type="InterPro" id="IPR022998">
    <property type="entry name" value="ThiamineP_synth_TenI"/>
</dbReference>
<dbReference type="AlphaFoldDB" id="A0A1W1XVR2"/>
<organism evidence="14 15">
    <name type="scientific">Andreprevotia lacus DSM 23236</name>
    <dbReference type="NCBI Taxonomy" id="1121001"/>
    <lineage>
        <taxon>Bacteria</taxon>
        <taxon>Pseudomonadati</taxon>
        <taxon>Pseudomonadota</taxon>
        <taxon>Betaproteobacteria</taxon>
        <taxon>Neisseriales</taxon>
        <taxon>Chitinibacteraceae</taxon>
        <taxon>Andreprevotia</taxon>
    </lineage>
</organism>
<keyword evidence="15" id="KW-1185">Reference proteome</keyword>
<reference evidence="14 15" key="1">
    <citation type="submission" date="2017-04" db="EMBL/GenBank/DDBJ databases">
        <authorList>
            <person name="Afonso C.L."/>
            <person name="Miller P.J."/>
            <person name="Scott M.A."/>
            <person name="Spackman E."/>
            <person name="Goraichik I."/>
            <person name="Dimitrov K.M."/>
            <person name="Suarez D.L."/>
            <person name="Swayne D.E."/>
        </authorList>
    </citation>
    <scope>NUCLEOTIDE SEQUENCE [LARGE SCALE GENOMIC DNA]</scope>
    <source>
        <strain evidence="14 15">DSM 23236</strain>
    </source>
</reference>
<evidence type="ECO:0000256" key="7">
    <source>
        <dbReference type="ARBA" id="ARBA00047334"/>
    </source>
</evidence>
<keyword evidence="6 10" id="KW-0784">Thiamine biosynthesis</keyword>
<feature type="binding site" evidence="10">
    <location>
        <begin position="44"/>
        <end position="48"/>
    </location>
    <ligand>
        <name>4-amino-2-methyl-5-(diphosphooxymethyl)pyrimidine</name>
        <dbReference type="ChEBI" id="CHEBI:57841"/>
    </ligand>
</feature>
<comment type="catalytic activity">
    <reaction evidence="7 10 11">
        <text>4-methyl-5-(2-phosphooxyethyl)-thiazole + 4-amino-2-methyl-5-(diphosphooxymethyl)pyrimidine + H(+) = thiamine phosphate + diphosphate</text>
        <dbReference type="Rhea" id="RHEA:22328"/>
        <dbReference type="ChEBI" id="CHEBI:15378"/>
        <dbReference type="ChEBI" id="CHEBI:33019"/>
        <dbReference type="ChEBI" id="CHEBI:37575"/>
        <dbReference type="ChEBI" id="CHEBI:57841"/>
        <dbReference type="ChEBI" id="CHEBI:58296"/>
        <dbReference type="EC" id="2.5.1.3"/>
    </reaction>
</comment>
<dbReference type="GO" id="GO:0000287">
    <property type="term" value="F:magnesium ion binding"/>
    <property type="evidence" value="ECO:0007669"/>
    <property type="project" value="UniProtKB-UniRule"/>
</dbReference>
<feature type="binding site" evidence="10">
    <location>
        <position position="114"/>
    </location>
    <ligand>
        <name>4-amino-2-methyl-5-(diphosphooxymethyl)pyrimidine</name>
        <dbReference type="ChEBI" id="CHEBI:57841"/>
    </ligand>
</feature>
<feature type="binding site" evidence="10">
    <location>
        <position position="77"/>
    </location>
    <ligand>
        <name>Mg(2+)</name>
        <dbReference type="ChEBI" id="CHEBI:18420"/>
    </ligand>
</feature>
<feature type="binding site" evidence="10">
    <location>
        <begin position="191"/>
        <end position="192"/>
    </location>
    <ligand>
        <name>2-[(2R,5Z)-2-carboxy-4-methylthiazol-5(2H)-ylidene]ethyl phosphate</name>
        <dbReference type="ChEBI" id="CHEBI:62899"/>
    </ligand>
</feature>
<sequence>MSAAPRITRAQLGLYLVTDEAACNGRDLLDVVAEAVAGGVRCVQLREKHLGTTAFLARARAMKALLAPLGIPFIINDSIDIAMAVQADGVHVGQHDAHVTDIRHIWPDAIIGLSVENPAQLQAATALDVDYLGISPLFATATKPDAAPPWGLDGLRHIRAQTTLPLVAIGGIDTDNAADVLAAGADGLAVVSAICSAPSPRAAAAALAASLSGITA</sequence>
<dbReference type="FunFam" id="3.20.20.70:FF:000096">
    <property type="entry name" value="Thiamine-phosphate synthase"/>
    <property type="match status" value="1"/>
</dbReference>
<evidence type="ECO:0000256" key="8">
    <source>
        <dbReference type="ARBA" id="ARBA00047851"/>
    </source>
</evidence>
<accession>A0A1W1XVR2</accession>
<dbReference type="GO" id="GO:0005737">
    <property type="term" value="C:cytoplasm"/>
    <property type="evidence" value="ECO:0007669"/>
    <property type="project" value="TreeGrafter"/>
</dbReference>
<feature type="binding site" evidence="10">
    <location>
        <begin position="140"/>
        <end position="142"/>
    </location>
    <ligand>
        <name>2-[(2R,5Z)-2-carboxy-4-methylthiazol-5(2H)-ylidene]ethyl phosphate</name>
        <dbReference type="ChEBI" id="CHEBI:62899"/>
    </ligand>
</feature>
<dbReference type="PANTHER" id="PTHR20857">
    <property type="entry name" value="THIAMINE-PHOSPHATE PYROPHOSPHORYLASE"/>
    <property type="match status" value="1"/>
</dbReference>
<dbReference type="InterPro" id="IPR034291">
    <property type="entry name" value="TMP_synthase"/>
</dbReference>